<evidence type="ECO:0000256" key="1">
    <source>
        <dbReference type="ARBA" id="ARBA00004225"/>
    </source>
</evidence>
<dbReference type="Proteomes" id="UP000054251">
    <property type="component" value="Unassembled WGS sequence"/>
</dbReference>
<organism evidence="7 8">
    <name type="scientific">Debaryomyces fabryi</name>
    <dbReference type="NCBI Taxonomy" id="58627"/>
    <lineage>
        <taxon>Eukaryota</taxon>
        <taxon>Fungi</taxon>
        <taxon>Dikarya</taxon>
        <taxon>Ascomycota</taxon>
        <taxon>Saccharomycotina</taxon>
        <taxon>Pichiomycetes</taxon>
        <taxon>Debaryomycetaceae</taxon>
        <taxon>Debaryomyces</taxon>
    </lineage>
</organism>
<reference evidence="7 8" key="1">
    <citation type="submission" date="2015-11" db="EMBL/GenBank/DDBJ databases">
        <title>The genome of Debaryomyces fabryi.</title>
        <authorList>
            <person name="Tafer H."/>
            <person name="Lopandic K."/>
        </authorList>
    </citation>
    <scope>NUCLEOTIDE SEQUENCE [LARGE SCALE GENOMIC DNA]</scope>
    <source>
        <strain evidence="7 8">CBS 789</strain>
    </source>
</reference>
<gene>
    <name evidence="7" type="ORF">AC631_04461</name>
</gene>
<comment type="subcellular location">
    <subcellularLocation>
        <location evidence="1">Mitochondrion membrane</location>
        <topology evidence="1">Multi-pass membrane protein</topology>
    </subcellularLocation>
</comment>
<keyword evidence="5 6" id="KW-0472">Membrane</keyword>
<name>A0A0V1PU42_9ASCO</name>
<dbReference type="PANTHER" id="PTHR28234:SF1">
    <property type="entry name" value="NUCLEAR CONTROL OF ATPASE PROTEIN 2"/>
    <property type="match status" value="1"/>
</dbReference>
<keyword evidence="2 6" id="KW-0812">Transmembrane</keyword>
<dbReference type="RefSeq" id="XP_015465871.1">
    <property type="nucleotide sequence ID" value="XM_015613290.1"/>
</dbReference>
<dbReference type="AlphaFoldDB" id="A0A0V1PU42"/>
<evidence type="ECO:0000256" key="3">
    <source>
        <dbReference type="ARBA" id="ARBA00022989"/>
    </source>
</evidence>
<dbReference type="EMBL" id="LMYN01000121">
    <property type="protein sequence ID" value="KRZ99768.1"/>
    <property type="molecule type" value="Genomic_DNA"/>
</dbReference>
<accession>A0A0V1PU42</accession>
<evidence type="ECO:0000313" key="8">
    <source>
        <dbReference type="Proteomes" id="UP000054251"/>
    </source>
</evidence>
<evidence type="ECO:0008006" key="9">
    <source>
        <dbReference type="Google" id="ProtNLM"/>
    </source>
</evidence>
<evidence type="ECO:0000256" key="4">
    <source>
        <dbReference type="ARBA" id="ARBA00023128"/>
    </source>
</evidence>
<keyword evidence="4" id="KW-0496">Mitochondrion</keyword>
<dbReference type="InterPro" id="IPR013946">
    <property type="entry name" value="NCA2-like"/>
</dbReference>
<proteinExistence type="predicted"/>
<keyword evidence="8" id="KW-1185">Reference proteome</keyword>
<dbReference type="GeneID" id="26841470"/>
<evidence type="ECO:0000256" key="6">
    <source>
        <dbReference type="SAM" id="Phobius"/>
    </source>
</evidence>
<dbReference type="GO" id="GO:0005741">
    <property type="term" value="C:mitochondrial outer membrane"/>
    <property type="evidence" value="ECO:0007669"/>
    <property type="project" value="TreeGrafter"/>
</dbReference>
<evidence type="ECO:0000313" key="7">
    <source>
        <dbReference type="EMBL" id="KRZ99768.1"/>
    </source>
</evidence>
<dbReference type="Pfam" id="PF08637">
    <property type="entry name" value="NCA2"/>
    <property type="match status" value="1"/>
</dbReference>
<dbReference type="PANTHER" id="PTHR28234">
    <property type="entry name" value="NUCLEAR CONTROL OF ATPASE PROTEIN 2"/>
    <property type="match status" value="1"/>
</dbReference>
<evidence type="ECO:0000256" key="2">
    <source>
        <dbReference type="ARBA" id="ARBA00022692"/>
    </source>
</evidence>
<feature type="transmembrane region" description="Helical" evidence="6">
    <location>
        <begin position="504"/>
        <end position="522"/>
    </location>
</feature>
<keyword evidence="3 6" id="KW-1133">Transmembrane helix</keyword>
<comment type="caution">
    <text evidence="7">The sequence shown here is derived from an EMBL/GenBank/DDBJ whole genome shotgun (WGS) entry which is preliminary data.</text>
</comment>
<evidence type="ECO:0000256" key="5">
    <source>
        <dbReference type="ARBA" id="ARBA00023136"/>
    </source>
</evidence>
<protein>
    <recommendedName>
        <fullName evidence="9">Nuclear control of ATPase protein 2</fullName>
    </recommendedName>
</protein>
<dbReference type="OrthoDB" id="413313at2759"/>
<sequence length="623" mass="71892">MTEIFKANVKSSKLIDEINSTNTISAELSQVLSDLNQFTNNYLTNHLLPTIDELTNTYKQDKNLRILQNCFQQLCYFLGVDKNCTNLLINYNQLISIATQLEKLSPPEEIGIKDAKYTEIVNSLNNLINIYLVLIIYSKKSNSLIYNTIHYKSQLNYWNDLNNSSLNKLIYFIQISPIKLYELGQIILANFKEIFQTSMEQDLVSNAKLFINSSQKTILKLLNKAPTFSMYQMNTTRLSQFNFIYQTPINIINREIQSKIDHLNSKITRNCEALGEMINSLPKEIPENIGDDFKNLSIYEHLEKLDNKPSDTINSRILKLLKEKSVAENTKPSRLVRYWPLILAVLRYGPSSSINLYQNRYEIAKWIKFNLVDTVIGFGKNWVIKPINDMLSILRHDDNFNELSIISKDSLQSDLDSLERMVIDYVVDYDKVDKAEITKQIHEAIQEGNLTMLMSNYEQDIRNPFKSLAKGSLVRGLLIQLQKTKVDGGVAVSGIDKMLKSQQLVFGVVAISPSILILYQAYQFMIKKSAKPIMINGKQLNIICLKSLNRIEKLISHPQDNLKMGELFIEVINLQLHSSMIIPSQIKAEWIQDLNELNKVNVTKEMKLAIISRIWNMYSYYFR</sequence>